<dbReference type="Proteomes" id="UP001165121">
    <property type="component" value="Unassembled WGS sequence"/>
</dbReference>
<evidence type="ECO:0000256" key="1">
    <source>
        <dbReference type="SAM" id="MobiDB-lite"/>
    </source>
</evidence>
<name>A0A9W6TVW1_9STRA</name>
<organism evidence="2 3">
    <name type="scientific">Phytophthora fragariaefolia</name>
    <dbReference type="NCBI Taxonomy" id="1490495"/>
    <lineage>
        <taxon>Eukaryota</taxon>
        <taxon>Sar</taxon>
        <taxon>Stramenopiles</taxon>
        <taxon>Oomycota</taxon>
        <taxon>Peronosporomycetes</taxon>
        <taxon>Peronosporales</taxon>
        <taxon>Peronosporaceae</taxon>
        <taxon>Phytophthora</taxon>
    </lineage>
</organism>
<accession>A0A9W6TVW1</accession>
<keyword evidence="3" id="KW-1185">Reference proteome</keyword>
<dbReference type="EMBL" id="BSXT01000189">
    <property type="protein sequence ID" value="GMF20213.1"/>
    <property type="molecule type" value="Genomic_DNA"/>
</dbReference>
<sequence>MEDHRVSMALSGYGTEAEVKAMNLKAFDAETISKIDAFQRSLFTTCYKMENANYNLSQQVADILTAYLILHYPRMKELQANGLAVQRTEAAAINAGASIAELLAWSSHLAVCEKEQHKQIQEKTPPLLKTLSNESKIIEHQSSVIHQLLQHIKRQDERMDDLEAKMDGVPPQDKRKKRQQEPSDEEGKPKRRWTSLTYLHSTWFAWYTQEPRMWQAMISKQQKSNAKLRVVFMKLFPEERFTLYPTAPDYRDHVPDTGKREEEAVLRFLDESGVGSRGSGAVLKHLRALHRSGDLNARIDRHQLLLQTSAIRDPAPGYTQDVFDVVSQ</sequence>
<proteinExistence type="predicted"/>
<dbReference type="AlphaFoldDB" id="A0A9W6TVW1"/>
<comment type="caution">
    <text evidence="2">The sequence shown here is derived from an EMBL/GenBank/DDBJ whole genome shotgun (WGS) entry which is preliminary data.</text>
</comment>
<dbReference type="OrthoDB" id="115326at2759"/>
<evidence type="ECO:0000313" key="2">
    <source>
        <dbReference type="EMBL" id="GMF20213.1"/>
    </source>
</evidence>
<gene>
    <name evidence="2" type="ORF">Pfra01_000233500</name>
</gene>
<protein>
    <submittedName>
        <fullName evidence="2">Unnamed protein product</fullName>
    </submittedName>
</protein>
<feature type="compositionally biased region" description="Basic and acidic residues" evidence="1">
    <location>
        <begin position="179"/>
        <end position="188"/>
    </location>
</feature>
<reference evidence="2" key="1">
    <citation type="submission" date="2023-04" db="EMBL/GenBank/DDBJ databases">
        <title>Phytophthora fragariaefolia NBRC 109709.</title>
        <authorList>
            <person name="Ichikawa N."/>
            <person name="Sato H."/>
            <person name="Tonouchi N."/>
        </authorList>
    </citation>
    <scope>NUCLEOTIDE SEQUENCE</scope>
    <source>
        <strain evidence="2">NBRC 109709</strain>
    </source>
</reference>
<evidence type="ECO:0000313" key="3">
    <source>
        <dbReference type="Proteomes" id="UP001165121"/>
    </source>
</evidence>
<feature type="region of interest" description="Disordered" evidence="1">
    <location>
        <begin position="164"/>
        <end position="191"/>
    </location>
</feature>